<name>A0A562U702_9SPHI</name>
<dbReference type="EMBL" id="VLLI01000004">
    <property type="protein sequence ID" value="TWJ01586.1"/>
    <property type="molecule type" value="Genomic_DNA"/>
</dbReference>
<dbReference type="AlphaFoldDB" id="A0A562U702"/>
<dbReference type="PROSITE" id="PS50943">
    <property type="entry name" value="HTH_CROC1"/>
    <property type="match status" value="1"/>
</dbReference>
<accession>A0A562U702</accession>
<keyword evidence="3" id="KW-1185">Reference proteome</keyword>
<evidence type="ECO:0000313" key="2">
    <source>
        <dbReference type="EMBL" id="TWJ01586.1"/>
    </source>
</evidence>
<dbReference type="InterPro" id="IPR001387">
    <property type="entry name" value="Cro/C1-type_HTH"/>
</dbReference>
<dbReference type="RefSeq" id="WP_144911640.1">
    <property type="nucleotide sequence ID" value="NZ_VLLI01000004.1"/>
</dbReference>
<evidence type="ECO:0000259" key="1">
    <source>
        <dbReference type="PROSITE" id="PS50943"/>
    </source>
</evidence>
<comment type="caution">
    <text evidence="2">The sequence shown here is derived from an EMBL/GenBank/DDBJ whole genome shotgun (WGS) entry which is preliminary data.</text>
</comment>
<gene>
    <name evidence="2" type="ORF">JN11_01737</name>
</gene>
<organism evidence="2 3">
    <name type="scientific">Mucilaginibacter frigoritolerans</name>
    <dbReference type="NCBI Taxonomy" id="652788"/>
    <lineage>
        <taxon>Bacteria</taxon>
        <taxon>Pseudomonadati</taxon>
        <taxon>Bacteroidota</taxon>
        <taxon>Sphingobacteriia</taxon>
        <taxon>Sphingobacteriales</taxon>
        <taxon>Sphingobacteriaceae</taxon>
        <taxon>Mucilaginibacter</taxon>
    </lineage>
</organism>
<proteinExistence type="predicted"/>
<protein>
    <recommendedName>
        <fullName evidence="1">HTH cro/C1-type domain-containing protein</fullName>
    </recommendedName>
</protein>
<dbReference type="Proteomes" id="UP000317010">
    <property type="component" value="Unassembled WGS sequence"/>
</dbReference>
<evidence type="ECO:0000313" key="3">
    <source>
        <dbReference type="Proteomes" id="UP000317010"/>
    </source>
</evidence>
<feature type="domain" description="HTH cro/C1-type" evidence="1">
    <location>
        <begin position="21"/>
        <end position="80"/>
    </location>
</feature>
<sequence length="403" mass="47646">MSDKYDEINALLNNIFKEVSLREMFEKRLYELNMSQTAAEKLLGVGHRSLNGLLDVTQKKVDYSTLKAVAIFLNMPVEELIEIHIKLIENNFSNENTISNKKKFIRENFDLTVLRKAGFIDTINDFEKIEKRITSYLGLQSIFDYKKIAFSTAFWSGAVSSKNPIKTSMTRNFWLTSAKNFIEKLDNPYHYSREELIKFFPQIRWHSRNVEFGLFHIVKALFKLGITVIFQPRLSTLYLRGVTFSVNNKPCIVLTDYKGFYPTLFHCLIHELYHVLFDWDEIKENLYHISEGTEDSIVLDEREVEADDFARRYLFSEEKMKEAAPYIRSEKIIEEIAEEQNIHSSIIYIYNAFDKSKVDRLVWMRAKKQMPDIKKATYKIEIPWDDKKPLNEIIRQKKIEIYN</sequence>
<dbReference type="OrthoDB" id="9796786at2"/>
<reference evidence="2 3" key="1">
    <citation type="submission" date="2019-07" db="EMBL/GenBank/DDBJ databases">
        <title>Genomic Encyclopedia of Archaeal and Bacterial Type Strains, Phase II (KMG-II): from individual species to whole genera.</title>
        <authorList>
            <person name="Goeker M."/>
        </authorList>
    </citation>
    <scope>NUCLEOTIDE SEQUENCE [LARGE SCALE GENOMIC DNA]</scope>
    <source>
        <strain evidence="2 3">ATCC BAA-1854</strain>
    </source>
</reference>